<dbReference type="PANTHER" id="PTHR22639:SF7">
    <property type="entry name" value="CCHC-TYPE DOMAIN-CONTAINING PROTEIN"/>
    <property type="match status" value="1"/>
</dbReference>
<dbReference type="GO" id="GO:0002218">
    <property type="term" value="P:activation of innate immune response"/>
    <property type="evidence" value="ECO:0007669"/>
    <property type="project" value="InterPro"/>
</dbReference>
<evidence type="ECO:0000256" key="1">
    <source>
        <dbReference type="PROSITE-ProRule" id="PRU00047"/>
    </source>
</evidence>
<reference evidence="4" key="1">
    <citation type="journal article" date="2010" name="Science">
        <title>The genome of the Western clawed frog Xenopus tropicalis.</title>
        <authorList>
            <person name="Hellsten U."/>
            <person name="Harland R.M."/>
            <person name="Gilchrist M.J."/>
            <person name="Hendrix D."/>
            <person name="Jurka J."/>
            <person name="Kapitonov V."/>
            <person name="Ovcharenko I."/>
            <person name="Putnam N.H."/>
            <person name="Shu S."/>
            <person name="Taher L."/>
            <person name="Blitz I.L."/>
            <person name="Blumberg B."/>
            <person name="Dichmann D.S."/>
            <person name="Dubchak I."/>
            <person name="Amaya E."/>
            <person name="Detter J.C."/>
            <person name="Fletcher R."/>
            <person name="Gerhard D.S."/>
            <person name="Goodstein D."/>
            <person name="Graves T."/>
            <person name="Grigoriev I.V."/>
            <person name="Grimwood J."/>
            <person name="Kawashima T."/>
            <person name="Lindquist E."/>
            <person name="Lucas S.M."/>
            <person name="Mead P.E."/>
            <person name="Mitros T."/>
            <person name="Ogino H."/>
            <person name="Ohta Y."/>
            <person name="Poliakov A.V."/>
            <person name="Pollet N."/>
            <person name="Robert J."/>
            <person name="Salamov A."/>
            <person name="Sater A.K."/>
            <person name="Schmutz J."/>
            <person name="Terry A."/>
            <person name="Vize P.D."/>
            <person name="Warren W.C."/>
            <person name="Wells D."/>
            <person name="Wills A."/>
            <person name="Wilson R.K."/>
            <person name="Zimmerman L.B."/>
            <person name="Zorn A.M."/>
            <person name="Grainger R."/>
            <person name="Grammer T."/>
            <person name="Khokha M.K."/>
            <person name="Richardson P.M."/>
            <person name="Rokhsar D.S."/>
        </authorList>
    </citation>
    <scope>NUCLEOTIDE SEQUENCE [LARGE SCALE GENOMIC DNA]</scope>
    <source>
        <strain evidence="4">Nigerian</strain>
    </source>
</reference>
<dbReference type="InterPro" id="IPR057811">
    <property type="entry name" value="RBD_ZCCHC3_2nd"/>
</dbReference>
<dbReference type="SMART" id="SM00343">
    <property type="entry name" value="ZnF_C2HC"/>
    <property type="match status" value="3"/>
</dbReference>
<protein>
    <recommendedName>
        <fullName evidence="3">CCHC-type domain-containing protein</fullName>
    </recommendedName>
</protein>
<dbReference type="InterPro" id="IPR042509">
    <property type="entry name" value="ZCCHC3"/>
</dbReference>
<feature type="compositionally biased region" description="Polar residues" evidence="2">
    <location>
        <begin position="268"/>
        <end position="290"/>
    </location>
</feature>
<dbReference type="SUPFAM" id="SSF57756">
    <property type="entry name" value="Retrovirus zinc finger-like domains"/>
    <property type="match status" value="1"/>
</dbReference>
<evidence type="ECO:0000313" key="4">
    <source>
        <dbReference type="Ensembl" id="ENSXETP00000114090"/>
    </source>
</evidence>
<dbReference type="Pfam" id="PF23057">
    <property type="entry name" value="RBD_ZCCHC3_1st"/>
    <property type="match status" value="1"/>
</dbReference>
<dbReference type="Pfam" id="PF00098">
    <property type="entry name" value="zf-CCHC"/>
    <property type="match status" value="1"/>
</dbReference>
<sequence length="308" mass="34484">MPFFFEFPAGETKIKNTIRIEVEEELRSVKGLRFIVQEILFGVFGLKNGDILCLQDQERKGVYTITFNSLAACENIYAVLSNKKLNEARLDGLKFFLLYGLEDVPMVVHLYNPHVDTADVIIFLQRYCSEVRFSHMVKNELGFWNGKRKFLVKFRRDPEGIGGFMHPPSNFILGRNRGYLFYSGMPLYCRNCLRFGHTKEVCAEARVVRCNKCGEPGHLAATCPLPKTCNMCGQAGHIYSSCPSRTKKVKTYAEKVASGPVPPRSEQKSTAVVDSAKTTLGKSSTASERNPQAVPVASSSGRSESERS</sequence>
<accession>A0A803K1D5</accession>
<feature type="domain" description="CCHC-type" evidence="3">
    <location>
        <begin position="209"/>
        <end position="224"/>
    </location>
</feature>
<feature type="domain" description="CCHC-type" evidence="3">
    <location>
        <begin position="229"/>
        <end position="244"/>
    </location>
</feature>
<dbReference type="InterPro" id="IPR036875">
    <property type="entry name" value="Znf_CCHC_sf"/>
</dbReference>
<evidence type="ECO:0000256" key="2">
    <source>
        <dbReference type="SAM" id="MobiDB-lite"/>
    </source>
</evidence>
<evidence type="ECO:0000259" key="3">
    <source>
        <dbReference type="PROSITE" id="PS50158"/>
    </source>
</evidence>
<dbReference type="GO" id="GO:0008270">
    <property type="term" value="F:zinc ion binding"/>
    <property type="evidence" value="ECO:0007669"/>
    <property type="project" value="UniProtKB-KW"/>
</dbReference>
<dbReference type="AlphaFoldDB" id="A0A803K1D5"/>
<feature type="region of interest" description="Disordered" evidence="2">
    <location>
        <begin position="255"/>
        <end position="308"/>
    </location>
</feature>
<keyword evidence="1" id="KW-0479">Metal-binding</keyword>
<dbReference type="Pfam" id="PF23058">
    <property type="entry name" value="RBD_ZCCHC3_2nd"/>
    <property type="match status" value="1"/>
</dbReference>
<dbReference type="Ensembl" id="ENSXETT00000106724">
    <property type="protein sequence ID" value="ENSXETP00000114090"/>
    <property type="gene ID" value="ENSXETG00000044478"/>
</dbReference>
<proteinExistence type="predicted"/>
<dbReference type="InParanoid" id="A0A803K1D5"/>
<dbReference type="GeneTree" id="ENSGT00530000063983"/>
<dbReference type="PROSITE" id="PS50158">
    <property type="entry name" value="ZF_CCHC"/>
    <property type="match status" value="2"/>
</dbReference>
<dbReference type="PANTHER" id="PTHR22639">
    <property type="entry name" value="GAG-RELATED PROTEIN"/>
    <property type="match status" value="1"/>
</dbReference>
<dbReference type="InterPro" id="IPR057810">
    <property type="entry name" value="RBD_ZCCHC3_1st"/>
</dbReference>
<organism evidence="4">
    <name type="scientific">Xenopus tropicalis</name>
    <name type="common">Western clawed frog</name>
    <name type="synonym">Silurana tropicalis</name>
    <dbReference type="NCBI Taxonomy" id="8364"/>
    <lineage>
        <taxon>Eukaryota</taxon>
        <taxon>Metazoa</taxon>
        <taxon>Chordata</taxon>
        <taxon>Craniata</taxon>
        <taxon>Vertebrata</taxon>
        <taxon>Euteleostomi</taxon>
        <taxon>Amphibia</taxon>
        <taxon>Batrachia</taxon>
        <taxon>Anura</taxon>
        <taxon>Pipoidea</taxon>
        <taxon>Pipidae</taxon>
        <taxon>Xenopodinae</taxon>
        <taxon>Xenopus</taxon>
        <taxon>Silurana</taxon>
    </lineage>
</organism>
<dbReference type="Gene3D" id="4.10.60.10">
    <property type="entry name" value="Zinc finger, CCHC-type"/>
    <property type="match status" value="1"/>
</dbReference>
<keyword evidence="1" id="KW-0862">Zinc</keyword>
<dbReference type="GO" id="GO:0003690">
    <property type="term" value="F:double-stranded DNA binding"/>
    <property type="evidence" value="ECO:0007669"/>
    <property type="project" value="InterPro"/>
</dbReference>
<keyword evidence="1" id="KW-0863">Zinc-finger</keyword>
<dbReference type="GO" id="GO:0003723">
    <property type="term" value="F:RNA binding"/>
    <property type="evidence" value="ECO:0007669"/>
    <property type="project" value="InterPro"/>
</dbReference>
<dbReference type="InterPro" id="IPR001878">
    <property type="entry name" value="Znf_CCHC"/>
</dbReference>
<name>A0A803K1D5_XENTR</name>
<reference evidence="4" key="2">
    <citation type="submission" date="2021-03" db="UniProtKB">
        <authorList>
            <consortium name="Ensembl"/>
        </authorList>
    </citation>
    <scope>IDENTIFICATION</scope>
</reference>